<dbReference type="InterPro" id="IPR010982">
    <property type="entry name" value="Lambda_DNA-bd_dom_sf"/>
</dbReference>
<keyword evidence="1" id="KW-0805">Transcription regulation</keyword>
<evidence type="ECO:0000256" key="3">
    <source>
        <dbReference type="ARBA" id="ARBA00023163"/>
    </source>
</evidence>
<dbReference type="CDD" id="cd06267">
    <property type="entry name" value="PBP1_LacI_sugar_binding-like"/>
    <property type="match status" value="1"/>
</dbReference>
<keyword evidence="3" id="KW-0804">Transcription</keyword>
<dbReference type="PANTHER" id="PTHR30146">
    <property type="entry name" value="LACI-RELATED TRANSCRIPTIONAL REPRESSOR"/>
    <property type="match status" value="1"/>
</dbReference>
<accession>A0A1Y0EEV3</accession>
<evidence type="ECO:0000313" key="5">
    <source>
        <dbReference type="EMBL" id="ARU01802.1"/>
    </source>
</evidence>
<dbReference type="InterPro" id="IPR046335">
    <property type="entry name" value="LacI/GalR-like_sensor"/>
</dbReference>
<dbReference type="Pfam" id="PF13377">
    <property type="entry name" value="Peripla_BP_3"/>
    <property type="match status" value="1"/>
</dbReference>
<dbReference type="PROSITE" id="PS50932">
    <property type="entry name" value="HTH_LACI_2"/>
    <property type="match status" value="1"/>
</dbReference>
<dbReference type="KEGG" id="lvs:LOKVESSMR4R_02500"/>
<dbReference type="RefSeq" id="WP_087208848.1">
    <property type="nucleotide sequence ID" value="NZ_CP021431.1"/>
</dbReference>
<dbReference type="CDD" id="cd01392">
    <property type="entry name" value="HTH_LacI"/>
    <property type="match status" value="1"/>
</dbReference>
<proteinExistence type="predicted"/>
<evidence type="ECO:0000256" key="2">
    <source>
        <dbReference type="ARBA" id="ARBA00023125"/>
    </source>
</evidence>
<dbReference type="GO" id="GO:0000976">
    <property type="term" value="F:transcription cis-regulatory region binding"/>
    <property type="evidence" value="ECO:0007669"/>
    <property type="project" value="TreeGrafter"/>
</dbReference>
<sequence length="350" mass="38240">MASKAGNRASIHDVASHAGVSAATVSKFLHGVSTIKAANVEKIKAAILALDYRPDPLAADLRRARRNIIGLIIPDLQSEFFGALASRFETLAEKEGYSLSIASSHESEDRELELVERMSSWRVAGTILAPVRSERGTGAGRMKELGMDGVFVDRVNSDTEYDTIGVDNAKASAEVCRMLSNIGHRHVLLLGLGQVSKNVRLRVSAFQQEALRFCPEMQIDVILTTGGVDDLRVKLGEQLDREPPTAVYSLFQKTTLIALSEFRRRGLSCPKDISLIGFDDADWMQVTYPAVSAVVQPVERLADSAFAQLIARLNGSKDPALSHLENCELVIRESVGPISRRQGVERWAAT</sequence>
<evidence type="ECO:0000259" key="4">
    <source>
        <dbReference type="PROSITE" id="PS50932"/>
    </source>
</evidence>
<dbReference type="SMART" id="SM00354">
    <property type="entry name" value="HTH_LACI"/>
    <property type="match status" value="1"/>
</dbReference>
<dbReference type="Gene3D" id="3.40.50.2300">
    <property type="match status" value="2"/>
</dbReference>
<dbReference type="PANTHER" id="PTHR30146:SF109">
    <property type="entry name" value="HTH-TYPE TRANSCRIPTIONAL REGULATOR GALS"/>
    <property type="match status" value="1"/>
</dbReference>
<keyword evidence="2" id="KW-0238">DNA-binding</keyword>
<dbReference type="GO" id="GO:0003700">
    <property type="term" value="F:DNA-binding transcription factor activity"/>
    <property type="evidence" value="ECO:0007669"/>
    <property type="project" value="TreeGrafter"/>
</dbReference>
<evidence type="ECO:0000256" key="1">
    <source>
        <dbReference type="ARBA" id="ARBA00023015"/>
    </source>
</evidence>
<dbReference type="InterPro" id="IPR028082">
    <property type="entry name" value="Peripla_BP_I"/>
</dbReference>
<reference evidence="5 6" key="1">
    <citation type="submission" date="2017-05" db="EMBL/GenBank/DDBJ databases">
        <title>Genome Sequence of Loktanella vestfoldensis Strain SMR4r Isolated from a Culture of the Diatom Skeletonema marinoi.</title>
        <authorList>
            <person name="Topel M."/>
            <person name="Pinder M.I.M."/>
            <person name="Johansson O.N."/>
            <person name="Kourtchenko O."/>
            <person name="Godhe A."/>
            <person name="Clarke A.K."/>
        </authorList>
    </citation>
    <scope>NUCLEOTIDE SEQUENCE [LARGE SCALE GENOMIC DNA]</scope>
    <source>
        <strain evidence="5 6">SMR4r</strain>
    </source>
</reference>
<dbReference type="PROSITE" id="PS00356">
    <property type="entry name" value="HTH_LACI_1"/>
    <property type="match status" value="1"/>
</dbReference>
<dbReference type="Proteomes" id="UP000195273">
    <property type="component" value="Chromosome"/>
</dbReference>
<dbReference type="EMBL" id="CP021431">
    <property type="protein sequence ID" value="ARU01802.1"/>
    <property type="molecule type" value="Genomic_DNA"/>
</dbReference>
<protein>
    <submittedName>
        <fullName evidence="5">HTH-type transcriptional regulator KdgR</fullName>
    </submittedName>
</protein>
<name>A0A1Y0EEV3_9RHOB</name>
<dbReference type="SUPFAM" id="SSF47413">
    <property type="entry name" value="lambda repressor-like DNA-binding domains"/>
    <property type="match status" value="1"/>
</dbReference>
<dbReference type="SUPFAM" id="SSF53822">
    <property type="entry name" value="Periplasmic binding protein-like I"/>
    <property type="match status" value="1"/>
</dbReference>
<keyword evidence="6" id="KW-1185">Reference proteome</keyword>
<dbReference type="Gene3D" id="1.10.260.40">
    <property type="entry name" value="lambda repressor-like DNA-binding domains"/>
    <property type="match status" value="1"/>
</dbReference>
<evidence type="ECO:0000313" key="6">
    <source>
        <dbReference type="Proteomes" id="UP000195273"/>
    </source>
</evidence>
<organism evidence="5 6">
    <name type="scientific">Yoonia vestfoldensis</name>
    <dbReference type="NCBI Taxonomy" id="245188"/>
    <lineage>
        <taxon>Bacteria</taxon>
        <taxon>Pseudomonadati</taxon>
        <taxon>Pseudomonadota</taxon>
        <taxon>Alphaproteobacteria</taxon>
        <taxon>Rhodobacterales</taxon>
        <taxon>Paracoccaceae</taxon>
        <taxon>Yoonia</taxon>
    </lineage>
</organism>
<gene>
    <name evidence="5" type="primary">kdgR</name>
    <name evidence="5" type="ORF">LOKVESSMR4R_02500</name>
</gene>
<feature type="domain" description="HTH lacI-type" evidence="4">
    <location>
        <begin position="9"/>
        <end position="63"/>
    </location>
</feature>
<dbReference type="AlphaFoldDB" id="A0A1Y0EEV3"/>
<dbReference type="OrthoDB" id="60111at2"/>
<dbReference type="Pfam" id="PF00356">
    <property type="entry name" value="LacI"/>
    <property type="match status" value="1"/>
</dbReference>
<dbReference type="InterPro" id="IPR000843">
    <property type="entry name" value="HTH_LacI"/>
</dbReference>